<protein>
    <recommendedName>
        <fullName evidence="2">GST N-terminal domain-containing protein</fullName>
    </recommendedName>
</protein>
<dbReference type="InterPro" id="IPR036282">
    <property type="entry name" value="Glutathione-S-Trfase_C_sf"/>
</dbReference>
<dbReference type="InterPro" id="IPR040079">
    <property type="entry name" value="Glutathione_S-Trfase"/>
</dbReference>
<dbReference type="InterPro" id="IPR004045">
    <property type="entry name" value="Glutathione_S-Trfase_N"/>
</dbReference>
<dbReference type="PANTHER" id="PTHR44051">
    <property type="entry name" value="GLUTATHIONE S-TRANSFERASE-RELATED"/>
    <property type="match status" value="1"/>
</dbReference>
<dbReference type="Gene3D" id="1.20.1050.10">
    <property type="match status" value="1"/>
</dbReference>
<dbReference type="Proteomes" id="UP000194664">
    <property type="component" value="Unassembled WGS sequence"/>
</dbReference>
<evidence type="ECO:0000259" key="2">
    <source>
        <dbReference type="PROSITE" id="PS50404"/>
    </source>
</evidence>
<name>A0A251WYV2_9RHOB</name>
<dbReference type="SFLD" id="SFLDS00019">
    <property type="entry name" value="Glutathione_Transferase_(cytos"/>
    <property type="match status" value="1"/>
</dbReference>
<comment type="caution">
    <text evidence="3">The sequence shown here is derived from an EMBL/GenBank/DDBJ whole genome shotgun (WGS) entry which is preliminary data.</text>
</comment>
<dbReference type="SUPFAM" id="SSF47616">
    <property type="entry name" value="GST C-terminal domain-like"/>
    <property type="match status" value="1"/>
</dbReference>
<keyword evidence="4" id="KW-1185">Reference proteome</keyword>
<gene>
    <name evidence="3" type="ORF">BVC71_11475</name>
</gene>
<dbReference type="Gene3D" id="3.40.30.10">
    <property type="entry name" value="Glutaredoxin"/>
    <property type="match status" value="1"/>
</dbReference>
<dbReference type="PROSITE" id="PS50404">
    <property type="entry name" value="GST_NTER"/>
    <property type="match status" value="1"/>
</dbReference>
<dbReference type="SUPFAM" id="SSF52833">
    <property type="entry name" value="Thioredoxin-like"/>
    <property type="match status" value="1"/>
</dbReference>
<dbReference type="AlphaFoldDB" id="A0A251WYV2"/>
<sequence>MTTGYRLYYAPDNASLCVRLALEEMELPYETVLVDRTAQAQRSSNYLSLNPNGLIPVLETADGVIFETGAILLWLADKHGKLAPAHDAPTRGDFLKWMFWISNALQLTLRMTCYPEKFCQAAPDELRNQNIERLKDLLDIAESQMELTQVSVLQCYMAPILRWLALHPVGHTEWFQLNDWPRLKTFCEIMDVRPSAIRAAQAEGLGNTPFSNPQYPNPPEGVAI</sequence>
<reference evidence="3 4" key="1">
    <citation type="submission" date="2016-12" db="EMBL/GenBank/DDBJ databases">
        <title>The draft genome sequence of HSLHS2.</title>
        <authorList>
            <person name="Hu D."/>
            <person name="Wang L."/>
            <person name="Shao Z."/>
        </authorList>
    </citation>
    <scope>NUCLEOTIDE SEQUENCE [LARGE SCALE GENOMIC DNA]</scope>
    <source>
        <strain evidence="3">MCCC 1A06712</strain>
    </source>
</reference>
<dbReference type="SFLD" id="SFLDG00358">
    <property type="entry name" value="Main_(cytGST)"/>
    <property type="match status" value="1"/>
</dbReference>
<dbReference type="PANTHER" id="PTHR44051:SF8">
    <property type="entry name" value="GLUTATHIONE S-TRANSFERASE GSTA"/>
    <property type="match status" value="1"/>
</dbReference>
<dbReference type="RefSeq" id="WP_086451775.1">
    <property type="nucleotide sequence ID" value="NZ_MSPP01000003.1"/>
</dbReference>
<dbReference type="CDD" id="cd03057">
    <property type="entry name" value="GST_N_Beta"/>
    <property type="match status" value="1"/>
</dbReference>
<feature type="region of interest" description="Disordered" evidence="1">
    <location>
        <begin position="205"/>
        <end position="224"/>
    </location>
</feature>
<evidence type="ECO:0000256" key="1">
    <source>
        <dbReference type="SAM" id="MobiDB-lite"/>
    </source>
</evidence>
<dbReference type="InterPro" id="IPR036249">
    <property type="entry name" value="Thioredoxin-like_sf"/>
</dbReference>
<accession>A0A251WYV2</accession>
<dbReference type="EMBL" id="MSPP01000003">
    <property type="protein sequence ID" value="OUD09308.1"/>
    <property type="molecule type" value="Genomic_DNA"/>
</dbReference>
<evidence type="ECO:0000313" key="4">
    <source>
        <dbReference type="Proteomes" id="UP000194664"/>
    </source>
</evidence>
<feature type="domain" description="GST N-terminal" evidence="2">
    <location>
        <begin position="2"/>
        <end position="83"/>
    </location>
</feature>
<dbReference type="Pfam" id="PF02798">
    <property type="entry name" value="GST_N"/>
    <property type="match status" value="1"/>
</dbReference>
<proteinExistence type="predicted"/>
<organism evidence="3 4">
    <name type="scientific">Marivivens niveibacter</name>
    <dbReference type="NCBI Taxonomy" id="1930667"/>
    <lineage>
        <taxon>Bacteria</taxon>
        <taxon>Pseudomonadati</taxon>
        <taxon>Pseudomonadota</taxon>
        <taxon>Alphaproteobacteria</taxon>
        <taxon>Rhodobacterales</taxon>
        <taxon>Paracoccaceae</taxon>
        <taxon>Marivivens group</taxon>
        <taxon>Marivivens</taxon>
    </lineage>
</organism>
<evidence type="ECO:0000313" key="3">
    <source>
        <dbReference type="EMBL" id="OUD09308.1"/>
    </source>
</evidence>
<dbReference type="OrthoDB" id="7583243at2"/>
<feature type="compositionally biased region" description="Pro residues" evidence="1">
    <location>
        <begin position="215"/>
        <end position="224"/>
    </location>
</feature>